<dbReference type="Pfam" id="PF00005">
    <property type="entry name" value="ABC_tran"/>
    <property type="match status" value="1"/>
</dbReference>
<dbReference type="SUPFAM" id="SSF52540">
    <property type="entry name" value="P-loop containing nucleoside triphosphate hydrolases"/>
    <property type="match status" value="1"/>
</dbReference>
<dbReference type="RefSeq" id="WP_354196881.1">
    <property type="nucleotide sequence ID" value="NZ_JBEPML010000012.1"/>
</dbReference>
<dbReference type="PROSITE" id="PS50893">
    <property type="entry name" value="ABC_TRANSPORTER_2"/>
    <property type="match status" value="1"/>
</dbReference>
<dbReference type="GO" id="GO:0005524">
    <property type="term" value="F:ATP binding"/>
    <property type="evidence" value="ECO:0007669"/>
    <property type="project" value="UniProtKB-KW"/>
</dbReference>
<keyword evidence="3 5" id="KW-0067">ATP-binding</keyword>
<dbReference type="SMART" id="SM00382">
    <property type="entry name" value="AAA"/>
    <property type="match status" value="1"/>
</dbReference>
<dbReference type="InterPro" id="IPR003439">
    <property type="entry name" value="ABC_transporter-like_ATP-bd"/>
</dbReference>
<proteinExistence type="predicted"/>
<dbReference type="InterPro" id="IPR013611">
    <property type="entry name" value="Transp-assoc_OB_typ2"/>
</dbReference>
<evidence type="ECO:0000256" key="2">
    <source>
        <dbReference type="ARBA" id="ARBA00022741"/>
    </source>
</evidence>
<evidence type="ECO:0000313" key="6">
    <source>
        <dbReference type="Proteomes" id="UP001549076"/>
    </source>
</evidence>
<sequence length="342" mass="36778">MAILAIRDVSKSFGRHTALDSVSLTVNPGEFVSLLGPSGCGKTTLLRLVAGFLQPSVGSIEIDGRDVTALPPNKRPLNTVFQNYALFPHMTFLQNVAYGPLRAGVAKQDARSRALEALEMVGLVGLQERYPREASGGQQQRAALARAIVNRPKLLLLDEPLSALDLQLRRRMQIELKQLQERIGIAFIFVTHDQEEAMTMSDHIVVMNAGSIEQIGTGNEIYRAPETRFVAEFIGEANFFVVSPSGCDLAAQPDGFEPSPGSRIAVVRPEHVEVTTDADVSNGFSIGGVVETISGVGGVTSIRVRAGNGLIIAKRLGMEVPIAAGQAVRLCVARHNVHVIGR</sequence>
<keyword evidence="1" id="KW-0813">Transport</keyword>
<keyword evidence="6" id="KW-1185">Reference proteome</keyword>
<evidence type="ECO:0000256" key="3">
    <source>
        <dbReference type="ARBA" id="ARBA00022840"/>
    </source>
</evidence>
<dbReference type="InterPro" id="IPR050093">
    <property type="entry name" value="ABC_SmlMolc_Importer"/>
</dbReference>
<dbReference type="SUPFAM" id="SSF50331">
    <property type="entry name" value="MOP-like"/>
    <property type="match status" value="1"/>
</dbReference>
<dbReference type="Gene3D" id="3.40.50.300">
    <property type="entry name" value="P-loop containing nucleotide triphosphate hydrolases"/>
    <property type="match status" value="1"/>
</dbReference>
<organism evidence="5 6">
    <name type="scientific">Aquamicrobium terrae</name>
    <dbReference type="NCBI Taxonomy" id="1324945"/>
    <lineage>
        <taxon>Bacteria</taxon>
        <taxon>Pseudomonadati</taxon>
        <taxon>Pseudomonadota</taxon>
        <taxon>Alphaproteobacteria</taxon>
        <taxon>Hyphomicrobiales</taxon>
        <taxon>Phyllobacteriaceae</taxon>
        <taxon>Aquamicrobium</taxon>
    </lineage>
</organism>
<dbReference type="InterPro" id="IPR027417">
    <property type="entry name" value="P-loop_NTPase"/>
</dbReference>
<dbReference type="InterPro" id="IPR008995">
    <property type="entry name" value="Mo/tungstate-bd_C_term_dom"/>
</dbReference>
<dbReference type="EMBL" id="JBEPML010000012">
    <property type="protein sequence ID" value="MET3793182.1"/>
    <property type="molecule type" value="Genomic_DNA"/>
</dbReference>
<dbReference type="PANTHER" id="PTHR42781">
    <property type="entry name" value="SPERMIDINE/PUTRESCINE IMPORT ATP-BINDING PROTEIN POTA"/>
    <property type="match status" value="1"/>
</dbReference>
<dbReference type="InterPro" id="IPR003593">
    <property type="entry name" value="AAA+_ATPase"/>
</dbReference>
<reference evidence="5 6" key="1">
    <citation type="submission" date="2024-06" db="EMBL/GenBank/DDBJ databases">
        <title>Genomic Encyclopedia of Type Strains, Phase IV (KMG-IV): sequencing the most valuable type-strain genomes for metagenomic binning, comparative biology and taxonomic classification.</title>
        <authorList>
            <person name="Goeker M."/>
        </authorList>
    </citation>
    <scope>NUCLEOTIDE SEQUENCE [LARGE SCALE GENOMIC DNA]</scope>
    <source>
        <strain evidence="5 6">DSM 27865</strain>
    </source>
</reference>
<accession>A0ABV2N4E0</accession>
<evidence type="ECO:0000256" key="1">
    <source>
        <dbReference type="ARBA" id="ARBA00022448"/>
    </source>
</evidence>
<gene>
    <name evidence="5" type="ORF">ABID37_003406</name>
</gene>
<dbReference type="Pfam" id="PF08402">
    <property type="entry name" value="TOBE_2"/>
    <property type="match status" value="1"/>
</dbReference>
<feature type="domain" description="ABC transporter" evidence="4">
    <location>
        <begin position="4"/>
        <end position="234"/>
    </location>
</feature>
<name>A0ABV2N4E0_9HYPH</name>
<dbReference type="PANTHER" id="PTHR42781:SF4">
    <property type="entry name" value="SPERMIDINE_PUTRESCINE IMPORT ATP-BINDING PROTEIN POTA"/>
    <property type="match status" value="1"/>
</dbReference>
<protein>
    <submittedName>
        <fullName evidence="5">Spermidine/putrescine transport system ATP-binding protein</fullName>
    </submittedName>
</protein>
<evidence type="ECO:0000313" key="5">
    <source>
        <dbReference type="EMBL" id="MET3793182.1"/>
    </source>
</evidence>
<comment type="caution">
    <text evidence="5">The sequence shown here is derived from an EMBL/GenBank/DDBJ whole genome shotgun (WGS) entry which is preliminary data.</text>
</comment>
<dbReference type="Proteomes" id="UP001549076">
    <property type="component" value="Unassembled WGS sequence"/>
</dbReference>
<keyword evidence="2" id="KW-0547">Nucleotide-binding</keyword>
<evidence type="ECO:0000259" key="4">
    <source>
        <dbReference type="PROSITE" id="PS50893"/>
    </source>
</evidence>